<dbReference type="EMBL" id="AOPY01001460">
    <property type="protein sequence ID" value="EPJ38379.1"/>
    <property type="molecule type" value="Genomic_DNA"/>
</dbReference>
<reference evidence="1 2" key="1">
    <citation type="submission" date="2013-02" db="EMBL/GenBank/DDBJ databases">
        <title>Draft Genome Sequence of Streptomyces afghaniensis, Which Produces Compounds of the Julimycin B-Complex.</title>
        <authorList>
            <person name="Gruening B.A."/>
            <person name="Praeg A."/>
            <person name="Erxleben A."/>
            <person name="Guenther S."/>
            <person name="Fiedler H.-P."/>
            <person name="Goodfellow M."/>
            <person name="Mueller M."/>
        </authorList>
    </citation>
    <scope>NUCLEOTIDE SEQUENCE [LARGE SCALE GENOMIC DNA]</scope>
    <source>
        <strain evidence="1 2">772</strain>
    </source>
</reference>
<evidence type="ECO:0000313" key="2">
    <source>
        <dbReference type="Proteomes" id="UP000015001"/>
    </source>
</evidence>
<organism evidence="1 2">
    <name type="scientific">Streptomyces afghaniensis 772</name>
    <dbReference type="NCBI Taxonomy" id="1283301"/>
    <lineage>
        <taxon>Bacteria</taxon>
        <taxon>Bacillati</taxon>
        <taxon>Actinomycetota</taxon>
        <taxon>Actinomycetes</taxon>
        <taxon>Kitasatosporales</taxon>
        <taxon>Streptomycetaceae</taxon>
        <taxon>Streptomyces</taxon>
    </lineage>
</organism>
<protein>
    <submittedName>
        <fullName evidence="1">Uncharacterized protein</fullName>
    </submittedName>
</protein>
<name>S4NJ32_9ACTN</name>
<gene>
    <name evidence="1" type="ORF">STAFG_4562</name>
</gene>
<dbReference type="Proteomes" id="UP000015001">
    <property type="component" value="Unassembled WGS sequence"/>
</dbReference>
<accession>S4NJ32</accession>
<dbReference type="AlphaFoldDB" id="S4NJ32"/>
<comment type="caution">
    <text evidence="1">The sequence shown here is derived from an EMBL/GenBank/DDBJ whole genome shotgun (WGS) entry which is preliminary data.</text>
</comment>
<dbReference type="HOGENOM" id="CLU_3367514_0_0_11"/>
<evidence type="ECO:0000313" key="1">
    <source>
        <dbReference type="EMBL" id="EPJ38379.1"/>
    </source>
</evidence>
<proteinExistence type="predicted"/>
<keyword evidence="2" id="KW-1185">Reference proteome</keyword>
<sequence length="35" mass="3702">MLVYAPVVGSSSKVSAPFPVDLDLTGIKPRRKSGE</sequence>